<dbReference type="Proteomes" id="UP000005408">
    <property type="component" value="Unassembled WGS sequence"/>
</dbReference>
<dbReference type="AlphaFoldDB" id="A0A8W8KKV9"/>
<organism evidence="2 3">
    <name type="scientific">Magallana gigas</name>
    <name type="common">Pacific oyster</name>
    <name type="synonym">Crassostrea gigas</name>
    <dbReference type="NCBI Taxonomy" id="29159"/>
    <lineage>
        <taxon>Eukaryota</taxon>
        <taxon>Metazoa</taxon>
        <taxon>Spiralia</taxon>
        <taxon>Lophotrochozoa</taxon>
        <taxon>Mollusca</taxon>
        <taxon>Bivalvia</taxon>
        <taxon>Autobranchia</taxon>
        <taxon>Pteriomorphia</taxon>
        <taxon>Ostreida</taxon>
        <taxon>Ostreoidea</taxon>
        <taxon>Ostreidae</taxon>
        <taxon>Magallana</taxon>
    </lineage>
</organism>
<feature type="transmembrane region" description="Helical" evidence="1">
    <location>
        <begin position="109"/>
        <end position="133"/>
    </location>
</feature>
<keyword evidence="1" id="KW-0472">Membrane</keyword>
<dbReference type="OrthoDB" id="5986449at2759"/>
<proteinExistence type="predicted"/>
<keyword evidence="1" id="KW-0812">Transmembrane</keyword>
<keyword evidence="3" id="KW-1185">Reference proteome</keyword>
<name>A0A8W8KKV9_MAGGI</name>
<dbReference type="OMA" id="RKNGCFR"/>
<accession>A0A8W8KKV9</accession>
<protein>
    <submittedName>
        <fullName evidence="2">Uncharacterized protein</fullName>
    </submittedName>
</protein>
<evidence type="ECO:0000256" key="1">
    <source>
        <dbReference type="SAM" id="Phobius"/>
    </source>
</evidence>
<dbReference type="EnsemblMetazoa" id="G24025.3">
    <property type="protein sequence ID" value="G24025.3:cds"/>
    <property type="gene ID" value="G24025"/>
</dbReference>
<keyword evidence="1" id="KW-1133">Transmembrane helix</keyword>
<evidence type="ECO:0000313" key="3">
    <source>
        <dbReference type="Proteomes" id="UP000005408"/>
    </source>
</evidence>
<sequence>MWQAVLRGKPPARQMTRANWLGYRPGVDTMRISDLRKNGCFRGYDLSRFTPCSLRAYEPLKPLLTSRCDSDPVFYVHQGHLPTHMRSLRLSRYTDQRLTRHAPARARRLMVTGGVLALFLVSVLCFLLSLYYWGNKGYDAPPSLEDPESTVSTVYDKFKPERINIERNNTLQKIKIKANYESIVNYKNALRNHSVRLRCSAGTCPAYSAFRFKSSCYQGRCQCNGENYQQKNCLPKYGDCYIEERNDSPVGVYNGGIRPTVYSCRSAANGRNKVHVFSNFGNSASNETTVEISGDSPDPVSVVLSNYHKVHWRVIVRGTLVPNIYLVSRHHLRRSTVRVETERGMPGPPVNRVFSHVGYGEDQYGGHTVSLLRTVSQRVGHISSFTGVASADRWTVNLDTL</sequence>
<reference evidence="2" key="1">
    <citation type="submission" date="2022-08" db="UniProtKB">
        <authorList>
            <consortium name="EnsemblMetazoa"/>
        </authorList>
    </citation>
    <scope>IDENTIFICATION</scope>
    <source>
        <strain evidence="2">05x7-T-G4-1.051#20</strain>
    </source>
</reference>
<evidence type="ECO:0000313" key="2">
    <source>
        <dbReference type="EnsemblMetazoa" id="G24025.3:cds"/>
    </source>
</evidence>